<evidence type="ECO:0000256" key="3">
    <source>
        <dbReference type="ARBA" id="ARBA00023014"/>
    </source>
</evidence>
<evidence type="ECO:0000313" key="6">
    <source>
        <dbReference type="EMBL" id="MEE2035299.1"/>
    </source>
</evidence>
<dbReference type="InterPro" id="IPR050123">
    <property type="entry name" value="Prok_molybdopt-oxidoreductase"/>
</dbReference>
<gene>
    <name evidence="6" type="ORF">Q8814_24865</name>
</gene>
<keyword evidence="1" id="KW-0479">Metal-binding</keyword>
<dbReference type="SUPFAM" id="SSF50692">
    <property type="entry name" value="ADC-like"/>
    <property type="match status" value="1"/>
</dbReference>
<feature type="domain" description="Molybdopterin dinucleotide-binding" evidence="5">
    <location>
        <begin position="195"/>
        <end position="251"/>
    </location>
</feature>
<keyword evidence="7" id="KW-1185">Reference proteome</keyword>
<evidence type="ECO:0000313" key="7">
    <source>
        <dbReference type="Proteomes" id="UP001331936"/>
    </source>
</evidence>
<evidence type="ECO:0000256" key="2">
    <source>
        <dbReference type="ARBA" id="ARBA00023004"/>
    </source>
</evidence>
<keyword evidence="2" id="KW-0408">Iron</keyword>
<evidence type="ECO:0000259" key="5">
    <source>
        <dbReference type="Pfam" id="PF01568"/>
    </source>
</evidence>
<feature type="non-terminal residue" evidence="6">
    <location>
        <position position="1"/>
    </location>
</feature>
<evidence type="ECO:0000256" key="1">
    <source>
        <dbReference type="ARBA" id="ARBA00022723"/>
    </source>
</evidence>
<dbReference type="PANTHER" id="PTHR43105:SF12">
    <property type="entry name" value="NADH-QUINONE OXIDOREDUCTASE SUBUNIT G"/>
    <property type="match status" value="1"/>
</dbReference>
<dbReference type="Pfam" id="PF00384">
    <property type="entry name" value="Molybdopterin"/>
    <property type="match status" value="1"/>
</dbReference>
<keyword evidence="3" id="KW-0411">Iron-sulfur</keyword>
<dbReference type="Gene3D" id="3.40.50.740">
    <property type="match status" value="1"/>
</dbReference>
<name>A0ABU7JZ64_9NOCA</name>
<comment type="caution">
    <text evidence="6">The sequence shown here is derived from an EMBL/GenBank/DDBJ whole genome shotgun (WGS) entry which is preliminary data.</text>
</comment>
<dbReference type="CDD" id="cd02788">
    <property type="entry name" value="MopB_CT_NDH-1_NuoG2-N7"/>
    <property type="match status" value="1"/>
</dbReference>
<dbReference type="InterPro" id="IPR006656">
    <property type="entry name" value="Mopterin_OxRdtase"/>
</dbReference>
<accession>A0ABU7JZ64</accession>
<protein>
    <submittedName>
        <fullName evidence="6">Molybdopterin dinucleotide binding domain-containing protein</fullName>
    </submittedName>
</protein>
<dbReference type="Gene3D" id="2.40.40.20">
    <property type="match status" value="1"/>
</dbReference>
<proteinExistence type="predicted"/>
<reference evidence="6 7" key="1">
    <citation type="submission" date="2023-08" db="EMBL/GenBank/DDBJ databases">
        <authorList>
            <person name="Girao M."/>
            <person name="Carvalho M.F."/>
        </authorList>
    </citation>
    <scope>NUCLEOTIDE SEQUENCE [LARGE SCALE GENOMIC DNA]</scope>
    <source>
        <strain evidence="6 7">CC-R104</strain>
    </source>
</reference>
<dbReference type="InterPro" id="IPR009010">
    <property type="entry name" value="Asp_de-COase-like_dom_sf"/>
</dbReference>
<feature type="domain" description="Molybdopterin oxidoreductase" evidence="4">
    <location>
        <begin position="28"/>
        <end position="125"/>
    </location>
</feature>
<dbReference type="RefSeq" id="WP_330154629.1">
    <property type="nucleotide sequence ID" value="NZ_JAUZMZ010000275.1"/>
</dbReference>
<dbReference type="InterPro" id="IPR006657">
    <property type="entry name" value="MoPterin_dinucl-bd_dom"/>
</dbReference>
<organism evidence="6 7">
    <name type="scientific">Rhodococcus chondri</name>
    <dbReference type="NCBI Taxonomy" id="3065941"/>
    <lineage>
        <taxon>Bacteria</taxon>
        <taxon>Bacillati</taxon>
        <taxon>Actinomycetota</taxon>
        <taxon>Actinomycetes</taxon>
        <taxon>Mycobacteriales</taxon>
        <taxon>Nocardiaceae</taxon>
        <taxon>Rhodococcus</taxon>
    </lineage>
</organism>
<evidence type="ECO:0000259" key="4">
    <source>
        <dbReference type="Pfam" id="PF00384"/>
    </source>
</evidence>
<dbReference type="Pfam" id="PF01568">
    <property type="entry name" value="Molydop_binding"/>
    <property type="match status" value="1"/>
</dbReference>
<sequence>AEHRQVDLPGADGHCGASCRPDTAGILAAAASGELGALVIGGVDVSDLPDPAAARAAVEAAPFVVSLELRAGEITDRADVVFPVAPVAEKSGTFLDWEGRERPFEAALRDTGAMPDLRILSALAEAMDIDLGLPDTQTARAELARLAEWGGAPAPAPDTRPAAPPKPVLGEAILAGWRMLLDRGRLQDGEPYLAGTARAPVVRLSAASADEIGARDGEPVTVATDRGEITLPLVIGDLPDRVVWLPLASPGSLVHEQLAAVPGDIVSIRAAVSGRQEAPQ</sequence>
<dbReference type="SUPFAM" id="SSF53706">
    <property type="entry name" value="Formate dehydrogenase/DMSO reductase, domains 1-3"/>
    <property type="match status" value="1"/>
</dbReference>
<dbReference type="PANTHER" id="PTHR43105">
    <property type="entry name" value="RESPIRATORY NITRATE REDUCTASE"/>
    <property type="match status" value="1"/>
</dbReference>
<dbReference type="Proteomes" id="UP001331936">
    <property type="component" value="Unassembled WGS sequence"/>
</dbReference>
<dbReference type="EMBL" id="JAUZMZ010000275">
    <property type="protein sequence ID" value="MEE2035299.1"/>
    <property type="molecule type" value="Genomic_DNA"/>
</dbReference>